<protein>
    <recommendedName>
        <fullName evidence="2">Morphogenetic protein</fullName>
    </recommendedName>
</protein>
<evidence type="ECO:0000313" key="1">
    <source>
        <dbReference type="EMBL" id="HAB4703747.1"/>
    </source>
</evidence>
<evidence type="ECO:0008006" key="2">
    <source>
        <dbReference type="Google" id="ProtNLM"/>
    </source>
</evidence>
<comment type="caution">
    <text evidence="1">The sequence shown here is derived from an EMBL/GenBank/DDBJ whole genome shotgun (WGS) entry which is preliminary data.</text>
</comment>
<sequence length="260" mass="28741">MQGNKTMTRITKKRISEIITSIEMYGHSAGYAADEVLELAKIALAPCKDGNAMTLIDLLVKELSKGRGWPDGKDFCHLSITMPGSSRAMVLFGTHHKNYQSSKNYSIDGIICDISDLDRSAFTSVVTREQYEAALIASQKVEFNGDEPESKAYKLDFEQWLEQQRGEIDVDCGCVSAETFMHWLRVAYEAGNHPVLPDSSQQAPRKSVKTTLERGYLEAALKIKPGHTLGVIDAMLVHEMAKALLPLVADKHEAGHANES</sequence>
<dbReference type="AlphaFoldDB" id="A0A6Y2VWH4"/>
<name>A0A6Y2VWH4_SALET</name>
<accession>A0A6Y2VWH4</accession>
<dbReference type="EMBL" id="DAAGVH010000015">
    <property type="protein sequence ID" value="HAB4703747.1"/>
    <property type="molecule type" value="Genomic_DNA"/>
</dbReference>
<proteinExistence type="predicted"/>
<reference evidence="1" key="2">
    <citation type="submission" date="2019-10" db="EMBL/GenBank/DDBJ databases">
        <authorList>
            <consortium name="NCBI Pathogen Detection Project"/>
        </authorList>
    </citation>
    <scope>NUCLEOTIDE SEQUENCE</scope>
    <source>
        <strain evidence="1">Salmonella enterica</strain>
    </source>
</reference>
<organism evidence="1">
    <name type="scientific">Salmonella enterica subsp. enterica serovar Mbandaka</name>
    <dbReference type="NCBI Taxonomy" id="192954"/>
    <lineage>
        <taxon>Bacteria</taxon>
        <taxon>Pseudomonadati</taxon>
        <taxon>Pseudomonadota</taxon>
        <taxon>Gammaproteobacteria</taxon>
        <taxon>Enterobacterales</taxon>
        <taxon>Enterobacteriaceae</taxon>
        <taxon>Salmonella</taxon>
    </lineage>
</organism>
<reference evidence="1" key="1">
    <citation type="journal article" date="2018" name="Genome Biol.">
        <title>SKESA: strategic k-mer extension for scrupulous assemblies.</title>
        <authorList>
            <person name="Souvorov A."/>
            <person name="Agarwala R."/>
            <person name="Lipman D.J."/>
        </authorList>
    </citation>
    <scope>NUCLEOTIDE SEQUENCE</scope>
    <source>
        <strain evidence="1">Salmonella enterica</strain>
    </source>
</reference>
<gene>
    <name evidence="1" type="ORF">GB065_20985</name>
</gene>